<dbReference type="PANTHER" id="PTHR15273">
    <property type="entry name" value="DAN DOMAIN FAMILY MEMBER 5"/>
    <property type="match status" value="1"/>
</dbReference>
<proteinExistence type="inferred from homology"/>
<evidence type="ECO:0000313" key="9">
    <source>
        <dbReference type="RefSeq" id="XP_006874369.1"/>
    </source>
</evidence>
<dbReference type="AlphaFoldDB" id="A0A9B0U8K3"/>
<dbReference type="InterPro" id="IPR004133">
    <property type="entry name" value="DAN_dom"/>
</dbReference>
<evidence type="ECO:0000256" key="1">
    <source>
        <dbReference type="ARBA" id="ARBA00004613"/>
    </source>
</evidence>
<comment type="similarity">
    <text evidence="2 6">Belongs to the DAN family.</text>
</comment>
<feature type="chain" id="PRO_5039776370" evidence="6">
    <location>
        <begin position="26"/>
        <end position="267"/>
    </location>
</feature>
<name>A0A9B0U8K3_CHRAS</name>
<organism evidence="8 9">
    <name type="scientific">Chrysochloris asiatica</name>
    <name type="common">Cape golden mole</name>
    <dbReference type="NCBI Taxonomy" id="185453"/>
    <lineage>
        <taxon>Eukaryota</taxon>
        <taxon>Metazoa</taxon>
        <taxon>Chordata</taxon>
        <taxon>Craniata</taxon>
        <taxon>Vertebrata</taxon>
        <taxon>Euteleostomi</taxon>
        <taxon>Mammalia</taxon>
        <taxon>Eutheria</taxon>
        <taxon>Afrotheria</taxon>
        <taxon>Chrysochloridae</taxon>
        <taxon>Chrysochlorinae</taxon>
        <taxon>Chrysochloris</taxon>
    </lineage>
</organism>
<keyword evidence="4 6" id="KW-0732">Signal</keyword>
<dbReference type="PANTHER" id="PTHR15273:SF5">
    <property type="entry name" value="DAN DOMAIN FAMILY MEMBER 5"/>
    <property type="match status" value="1"/>
</dbReference>
<keyword evidence="5" id="KW-1015">Disulfide bond</keyword>
<evidence type="ECO:0000256" key="2">
    <source>
        <dbReference type="ARBA" id="ARBA00007872"/>
    </source>
</evidence>
<evidence type="ECO:0000256" key="3">
    <source>
        <dbReference type="ARBA" id="ARBA00022525"/>
    </source>
</evidence>
<feature type="signal peptide" evidence="6">
    <location>
        <begin position="1"/>
        <end position="25"/>
    </location>
</feature>
<evidence type="ECO:0000313" key="8">
    <source>
        <dbReference type="Proteomes" id="UP000504623"/>
    </source>
</evidence>
<gene>
    <name evidence="9" type="primary">DAND5</name>
</gene>
<dbReference type="GO" id="GO:0009966">
    <property type="term" value="P:regulation of signal transduction"/>
    <property type="evidence" value="ECO:0007669"/>
    <property type="project" value="UniProtKB-ARBA"/>
</dbReference>
<dbReference type="Proteomes" id="UP000504623">
    <property type="component" value="Unplaced"/>
</dbReference>
<dbReference type="InterPro" id="IPR029034">
    <property type="entry name" value="Cystine-knot_cytokine"/>
</dbReference>
<dbReference type="CTD" id="199699"/>
<evidence type="ECO:0000256" key="4">
    <source>
        <dbReference type="ARBA" id="ARBA00022729"/>
    </source>
</evidence>
<dbReference type="InterPro" id="IPR016860">
    <property type="entry name" value="Cerberus"/>
</dbReference>
<evidence type="ECO:0000259" key="7">
    <source>
        <dbReference type="Pfam" id="PF03045"/>
    </source>
</evidence>
<protein>
    <submittedName>
        <fullName evidence="9">DAN domain family member 5</fullName>
    </submittedName>
</protein>
<keyword evidence="3 6" id="KW-0964">Secreted</keyword>
<dbReference type="Gene3D" id="2.10.90.10">
    <property type="entry name" value="Cystine-knot cytokines"/>
    <property type="match status" value="1"/>
</dbReference>
<dbReference type="Pfam" id="PF03045">
    <property type="entry name" value="DAN"/>
    <property type="match status" value="1"/>
</dbReference>
<reference evidence="9" key="1">
    <citation type="submission" date="2025-08" db="UniProtKB">
        <authorList>
            <consortium name="RefSeq"/>
        </authorList>
    </citation>
    <scope>IDENTIFICATION</scope>
    <source>
        <tissue evidence="9">Spleen</tissue>
    </source>
</reference>
<accession>A0A9B0U8K3</accession>
<dbReference type="RefSeq" id="XP_006874369.1">
    <property type="nucleotide sequence ID" value="XM_006874307.1"/>
</dbReference>
<dbReference type="GeneID" id="102826586"/>
<keyword evidence="8" id="KW-1185">Reference proteome</keyword>
<dbReference type="OrthoDB" id="10061784at2759"/>
<evidence type="ECO:0000256" key="5">
    <source>
        <dbReference type="ARBA" id="ARBA00023157"/>
    </source>
</evidence>
<comment type="subcellular location">
    <subcellularLocation>
        <location evidence="1 6">Secreted</location>
    </subcellularLocation>
</comment>
<dbReference type="GO" id="GO:0005576">
    <property type="term" value="C:extracellular region"/>
    <property type="evidence" value="ECO:0007669"/>
    <property type="project" value="UniProtKB-SubCell"/>
</dbReference>
<feature type="domain" description="DAN" evidence="7">
    <location>
        <begin position="81"/>
        <end position="182"/>
    </location>
</feature>
<evidence type="ECO:0000256" key="6">
    <source>
        <dbReference type="PIRNR" id="PIRNR027807"/>
    </source>
</evidence>
<sequence>MLLSHLTTLLSLFSVAWLPIGSDLALVPQGPPPQLWAAANRTWALSRESLSPQVPASALDSWKAFLSLQKNRWPKTVATATTVTLPLDPQEMARESCKARPFTQVLSRPGCTTARLHNHLCFGHCSSLYIPSSDPSPIILCSSCIPTQKHWTPVVLWCQTGSLASRRQVKMFTMLIEECQCRPKLTARPGRHGKQCLIHAARRRHGNAPAPPSPRAEPRVPGECHGYVRRVPAPRAPPPHALFKVLRQQGAPRLRRCLESGGASSSS</sequence>